<dbReference type="Proteomes" id="UP000075806">
    <property type="component" value="Unassembled WGS sequence"/>
</dbReference>
<keyword evidence="2" id="KW-1185">Reference proteome</keyword>
<organism evidence="1 2">
    <name type="scientific">Alkalihalobacillus trypoxylicola</name>
    <dbReference type="NCBI Taxonomy" id="519424"/>
    <lineage>
        <taxon>Bacteria</taxon>
        <taxon>Bacillati</taxon>
        <taxon>Bacillota</taxon>
        <taxon>Bacilli</taxon>
        <taxon>Bacillales</taxon>
        <taxon>Bacillaceae</taxon>
        <taxon>Alkalihalobacillus</taxon>
    </lineage>
</organism>
<gene>
    <name evidence="1" type="ORF">AZF04_18805</name>
</gene>
<name>A0A162DSQ9_9BACI</name>
<proteinExistence type="predicted"/>
<accession>A0A162DSQ9</accession>
<comment type="caution">
    <text evidence="1">The sequence shown here is derived from an EMBL/GenBank/DDBJ whole genome shotgun (WGS) entry which is preliminary data.</text>
</comment>
<reference evidence="1" key="1">
    <citation type="submission" date="2016-02" db="EMBL/GenBank/DDBJ databases">
        <title>Genome sequence of Bacillus trypoxylicola KCTC 13244(T).</title>
        <authorList>
            <person name="Jeong H."/>
            <person name="Park S.-H."/>
            <person name="Choi S.-K."/>
        </authorList>
    </citation>
    <scope>NUCLEOTIDE SEQUENCE [LARGE SCALE GENOMIC DNA]</scope>
    <source>
        <strain evidence="1">KCTC 13244</strain>
    </source>
</reference>
<dbReference type="AlphaFoldDB" id="A0A162DSQ9"/>
<evidence type="ECO:0000313" key="2">
    <source>
        <dbReference type="Proteomes" id="UP000075806"/>
    </source>
</evidence>
<protein>
    <submittedName>
        <fullName evidence="1">Uncharacterized protein</fullName>
    </submittedName>
</protein>
<dbReference type="EMBL" id="LTAO01000015">
    <property type="protein sequence ID" value="KYG30740.1"/>
    <property type="molecule type" value="Genomic_DNA"/>
</dbReference>
<sequence>MRVSFQALKPVITNTSGCKVTIRYGHFEAYIFDFCIIGLDGSEIKMNKEVQQYYCNDDENVRKAIELIKKWTQ</sequence>
<evidence type="ECO:0000313" key="1">
    <source>
        <dbReference type="EMBL" id="KYG30740.1"/>
    </source>
</evidence>